<organism evidence="1 2">
    <name type="scientific">Candidatus Thiodictyon syntrophicum</name>
    <dbReference type="NCBI Taxonomy" id="1166950"/>
    <lineage>
        <taxon>Bacteria</taxon>
        <taxon>Pseudomonadati</taxon>
        <taxon>Pseudomonadota</taxon>
        <taxon>Gammaproteobacteria</taxon>
        <taxon>Chromatiales</taxon>
        <taxon>Chromatiaceae</taxon>
        <taxon>Thiodictyon</taxon>
    </lineage>
</organism>
<dbReference type="OrthoDB" id="5771335at2"/>
<name>A0A2K8U699_9GAMM</name>
<evidence type="ECO:0000313" key="1">
    <source>
        <dbReference type="EMBL" id="AUB81103.1"/>
    </source>
</evidence>
<reference evidence="1 2" key="1">
    <citation type="submission" date="2017-03" db="EMBL/GenBank/DDBJ databases">
        <title>Complete genome sequence of Candidatus 'Thiodictyon syntrophicum' sp. nov. strain Cad16T, a photolithoautotroph purple sulfur bacterium isolated from an alpine meromictic lake.</title>
        <authorList>
            <person name="Luedin S.M."/>
            <person name="Pothier J.F."/>
            <person name="Danza F."/>
            <person name="Storelli N."/>
            <person name="Wittwer M."/>
            <person name="Tonolla M."/>
        </authorList>
    </citation>
    <scope>NUCLEOTIDE SEQUENCE [LARGE SCALE GENOMIC DNA]</scope>
    <source>
        <strain evidence="1 2">Cad16T</strain>
    </source>
</reference>
<proteinExistence type="predicted"/>
<dbReference type="AlphaFoldDB" id="A0A2K8U699"/>
<keyword evidence="2" id="KW-1185">Reference proteome</keyword>
<dbReference type="KEGG" id="tsy:THSYN_09140"/>
<dbReference type="EMBL" id="CP020370">
    <property type="protein sequence ID" value="AUB81103.1"/>
    <property type="molecule type" value="Genomic_DNA"/>
</dbReference>
<accession>A0A2K8U699</accession>
<dbReference type="Proteomes" id="UP000232638">
    <property type="component" value="Chromosome"/>
</dbReference>
<evidence type="ECO:0000313" key="2">
    <source>
        <dbReference type="Proteomes" id="UP000232638"/>
    </source>
</evidence>
<dbReference type="RefSeq" id="WP_100918880.1">
    <property type="nucleotide sequence ID" value="NZ_CP020370.1"/>
</dbReference>
<gene>
    <name evidence="1" type="ORF">THSYN_09140</name>
</gene>
<protein>
    <submittedName>
        <fullName evidence="1">Transcriptional regulator, XRE family protein</fullName>
    </submittedName>
</protein>
<sequence length="75" mass="8333">MNAALDLDKMVPAWQALKSLAPLAHIECEADYERATAFLNDLLDLVRDDAGHPLYSLVAVVGDLIEAYEIDHEPR</sequence>